<dbReference type="Proteomes" id="UP001234202">
    <property type="component" value="Unassembled WGS sequence"/>
</dbReference>
<reference evidence="1" key="1">
    <citation type="submission" date="2023-04" db="EMBL/GenBank/DDBJ databases">
        <title>Draft Genome sequencing of Naganishia species isolated from polar environments using Oxford Nanopore Technology.</title>
        <authorList>
            <person name="Leo P."/>
            <person name="Venkateswaran K."/>
        </authorList>
    </citation>
    <scope>NUCLEOTIDE SEQUENCE</scope>
    <source>
        <strain evidence="1">DBVPG 5303</strain>
    </source>
</reference>
<proteinExistence type="predicted"/>
<protein>
    <submittedName>
        <fullName evidence="1">Uncharacterized protein</fullName>
    </submittedName>
</protein>
<keyword evidence="2" id="KW-1185">Reference proteome</keyword>
<organism evidence="1 2">
    <name type="scientific">Naganishia onofrii</name>
    <dbReference type="NCBI Taxonomy" id="1851511"/>
    <lineage>
        <taxon>Eukaryota</taxon>
        <taxon>Fungi</taxon>
        <taxon>Dikarya</taxon>
        <taxon>Basidiomycota</taxon>
        <taxon>Agaricomycotina</taxon>
        <taxon>Tremellomycetes</taxon>
        <taxon>Filobasidiales</taxon>
        <taxon>Filobasidiaceae</taxon>
        <taxon>Naganishia</taxon>
    </lineage>
</organism>
<evidence type="ECO:0000313" key="1">
    <source>
        <dbReference type="EMBL" id="KAJ9122917.1"/>
    </source>
</evidence>
<dbReference type="EMBL" id="JASBWV010000013">
    <property type="protein sequence ID" value="KAJ9122917.1"/>
    <property type="molecule type" value="Genomic_DNA"/>
</dbReference>
<sequence>MIPTTTQLFQQSYHLGLGWGLAEAVWGTVKGWFAGMRLYVDVLPVDRSAATKAAGLSGEQKIRVAQGQSRGDEEERVYDGQDVEHRTQDDSAVIDIEQEDDDDDNVSDVSAEEEEDLATKIAILERLRGRRELEQILGIPFPNIALPLHLLWRIDALLFNLGLTLIVSAYWYDIEPIYTRHSHRSSPLPPPSNGSGGGGNGYPPFPPVGSQRHHRLFPLIMFGVIAVHVVVSLVWSLGVRKAGIGAVTWGSLIISLGAVFAGLGA</sequence>
<comment type="caution">
    <text evidence="1">The sequence shown here is derived from an EMBL/GenBank/DDBJ whole genome shotgun (WGS) entry which is preliminary data.</text>
</comment>
<evidence type="ECO:0000313" key="2">
    <source>
        <dbReference type="Proteomes" id="UP001234202"/>
    </source>
</evidence>
<gene>
    <name evidence="1" type="ORF">QFC24_003955</name>
</gene>
<name>A0ACC2XG69_9TREE</name>
<accession>A0ACC2XG69</accession>